<reference evidence="1 2" key="1">
    <citation type="submission" date="2020-09" db="EMBL/GenBank/DDBJ databases">
        <title>De no assembly of potato wild relative species, Solanum commersonii.</title>
        <authorList>
            <person name="Cho K."/>
        </authorList>
    </citation>
    <scope>NUCLEOTIDE SEQUENCE [LARGE SCALE GENOMIC DNA]</scope>
    <source>
        <strain evidence="1">LZ3.2</strain>
        <tissue evidence="1">Leaf</tissue>
    </source>
</reference>
<name>A0A9J5WLQ1_SOLCO</name>
<dbReference type="Proteomes" id="UP000824120">
    <property type="component" value="Chromosome 11"/>
</dbReference>
<comment type="caution">
    <text evidence="1">The sequence shown here is derived from an EMBL/GenBank/DDBJ whole genome shotgun (WGS) entry which is preliminary data.</text>
</comment>
<proteinExistence type="predicted"/>
<protein>
    <submittedName>
        <fullName evidence="1">Uncharacterized protein</fullName>
    </submittedName>
</protein>
<dbReference type="EMBL" id="JACXVP010000011">
    <property type="protein sequence ID" value="KAG5576301.1"/>
    <property type="molecule type" value="Genomic_DNA"/>
</dbReference>
<evidence type="ECO:0000313" key="1">
    <source>
        <dbReference type="EMBL" id="KAG5576301.1"/>
    </source>
</evidence>
<keyword evidence="2" id="KW-1185">Reference proteome</keyword>
<sequence>MTANIRITKRSIDYSTRKLAKWVLGPTGSIAKVLTDVHKIFRHKWRRTYGSSNDPLTIAHENWPNVGFTFSGARLTLKMGRFARRDQLIS</sequence>
<accession>A0A9J5WLQ1</accession>
<gene>
    <name evidence="1" type="ORF">H5410_056435</name>
</gene>
<dbReference type="AlphaFoldDB" id="A0A9J5WLQ1"/>
<evidence type="ECO:0000313" key="2">
    <source>
        <dbReference type="Proteomes" id="UP000824120"/>
    </source>
</evidence>
<organism evidence="1 2">
    <name type="scientific">Solanum commersonii</name>
    <name type="common">Commerson's wild potato</name>
    <name type="synonym">Commerson's nightshade</name>
    <dbReference type="NCBI Taxonomy" id="4109"/>
    <lineage>
        <taxon>Eukaryota</taxon>
        <taxon>Viridiplantae</taxon>
        <taxon>Streptophyta</taxon>
        <taxon>Embryophyta</taxon>
        <taxon>Tracheophyta</taxon>
        <taxon>Spermatophyta</taxon>
        <taxon>Magnoliopsida</taxon>
        <taxon>eudicotyledons</taxon>
        <taxon>Gunneridae</taxon>
        <taxon>Pentapetalae</taxon>
        <taxon>asterids</taxon>
        <taxon>lamiids</taxon>
        <taxon>Solanales</taxon>
        <taxon>Solanaceae</taxon>
        <taxon>Solanoideae</taxon>
        <taxon>Solaneae</taxon>
        <taxon>Solanum</taxon>
    </lineage>
</organism>